<keyword evidence="2" id="KW-0472">Membrane</keyword>
<feature type="transmembrane region" description="Helical" evidence="2">
    <location>
        <begin position="12"/>
        <end position="32"/>
    </location>
</feature>
<dbReference type="GO" id="GO:0015628">
    <property type="term" value="P:protein secretion by the type II secretion system"/>
    <property type="evidence" value="ECO:0007669"/>
    <property type="project" value="InterPro"/>
</dbReference>
<evidence type="ECO:0000256" key="1">
    <source>
        <dbReference type="ARBA" id="ARBA00022481"/>
    </source>
</evidence>
<dbReference type="InterPro" id="IPR000983">
    <property type="entry name" value="Bac_GSPG_pilin"/>
</dbReference>
<dbReference type="Proteomes" id="UP000179099">
    <property type="component" value="Unassembled WGS sequence"/>
</dbReference>
<accession>A0A1G2F6M3</accession>
<proteinExistence type="predicted"/>
<sequence>MFLRKKKGFTLIELLVVIAIIGILATIVLVSLNTARAKARDARRSSDMHQMALAMEMYYDDHNSSYPPSLGGDPENSALLAPFMPVAPGDPGSLTNYVWDSNATGTYYCVWATLESKTPQTYVLSNPLGTKEVTVAPSVGATNCGDQ</sequence>
<dbReference type="SUPFAM" id="SSF54523">
    <property type="entry name" value="Pili subunits"/>
    <property type="match status" value="1"/>
</dbReference>
<evidence type="ECO:0000313" key="4">
    <source>
        <dbReference type="Proteomes" id="UP000179099"/>
    </source>
</evidence>
<name>A0A1G2F6M3_9BACT</name>
<evidence type="ECO:0000313" key="3">
    <source>
        <dbReference type="EMBL" id="OGZ33724.1"/>
    </source>
</evidence>
<keyword evidence="1" id="KW-0488">Methylation</keyword>
<dbReference type="PRINTS" id="PR00813">
    <property type="entry name" value="BCTERIALGSPG"/>
</dbReference>
<dbReference type="EMBL" id="MHMW01000027">
    <property type="protein sequence ID" value="OGZ33724.1"/>
    <property type="molecule type" value="Genomic_DNA"/>
</dbReference>
<comment type="caution">
    <text evidence="3">The sequence shown here is derived from an EMBL/GenBank/DDBJ whole genome shotgun (WGS) entry which is preliminary data.</text>
</comment>
<reference evidence="3 4" key="1">
    <citation type="journal article" date="2016" name="Nat. Commun.">
        <title>Thousands of microbial genomes shed light on interconnected biogeochemical processes in an aquifer system.</title>
        <authorList>
            <person name="Anantharaman K."/>
            <person name="Brown C.T."/>
            <person name="Hug L.A."/>
            <person name="Sharon I."/>
            <person name="Castelle C.J."/>
            <person name="Probst A.J."/>
            <person name="Thomas B.C."/>
            <person name="Singh A."/>
            <person name="Wilkins M.J."/>
            <person name="Karaoz U."/>
            <person name="Brodie E.L."/>
            <person name="Williams K.H."/>
            <person name="Hubbard S.S."/>
            <person name="Banfield J.F."/>
        </authorList>
    </citation>
    <scope>NUCLEOTIDE SEQUENCE [LARGE SCALE GENOMIC DNA]</scope>
</reference>
<keyword evidence="2" id="KW-0812">Transmembrane</keyword>
<dbReference type="GO" id="GO:0015627">
    <property type="term" value="C:type II protein secretion system complex"/>
    <property type="evidence" value="ECO:0007669"/>
    <property type="project" value="InterPro"/>
</dbReference>
<evidence type="ECO:0008006" key="5">
    <source>
        <dbReference type="Google" id="ProtNLM"/>
    </source>
</evidence>
<dbReference type="PROSITE" id="PS00409">
    <property type="entry name" value="PROKAR_NTER_METHYL"/>
    <property type="match status" value="1"/>
</dbReference>
<dbReference type="Pfam" id="PF07963">
    <property type="entry name" value="N_methyl"/>
    <property type="match status" value="1"/>
</dbReference>
<dbReference type="Gene3D" id="3.30.700.10">
    <property type="entry name" value="Glycoprotein, Type 4 Pilin"/>
    <property type="match status" value="1"/>
</dbReference>
<protein>
    <recommendedName>
        <fullName evidence="5">Type II secretion system protein GspG C-terminal domain-containing protein</fullName>
    </recommendedName>
</protein>
<dbReference type="PANTHER" id="PTHR30093">
    <property type="entry name" value="GENERAL SECRETION PATHWAY PROTEIN G"/>
    <property type="match status" value="1"/>
</dbReference>
<evidence type="ECO:0000256" key="2">
    <source>
        <dbReference type="SAM" id="Phobius"/>
    </source>
</evidence>
<keyword evidence="2" id="KW-1133">Transmembrane helix</keyword>
<dbReference type="STRING" id="1801992.A2Y98_03515"/>
<dbReference type="NCBIfam" id="TIGR02532">
    <property type="entry name" value="IV_pilin_GFxxxE"/>
    <property type="match status" value="1"/>
</dbReference>
<dbReference type="InterPro" id="IPR012902">
    <property type="entry name" value="N_methyl_site"/>
</dbReference>
<organism evidence="3 4">
    <name type="scientific">Candidatus Portnoybacteria bacterium RBG_19FT_COMBO_36_7</name>
    <dbReference type="NCBI Taxonomy" id="1801992"/>
    <lineage>
        <taxon>Bacteria</taxon>
        <taxon>Candidatus Portnoyibacteriota</taxon>
    </lineage>
</organism>
<dbReference type="InterPro" id="IPR045584">
    <property type="entry name" value="Pilin-like"/>
</dbReference>
<dbReference type="AlphaFoldDB" id="A0A1G2F6M3"/>
<gene>
    <name evidence="3" type="ORF">A2Y98_03515</name>
</gene>